<dbReference type="SUPFAM" id="SSF57850">
    <property type="entry name" value="RING/U-box"/>
    <property type="match status" value="1"/>
</dbReference>
<evidence type="ECO:0000313" key="4">
    <source>
        <dbReference type="EMBL" id="MCA6077015.1"/>
    </source>
</evidence>
<feature type="domain" description="UBP-type" evidence="1">
    <location>
        <begin position="1"/>
        <end position="92"/>
    </location>
</feature>
<evidence type="ECO:0000313" key="3">
    <source>
        <dbReference type="EMBL" id="MCA6075887.1"/>
    </source>
</evidence>
<dbReference type="EMBL" id="JAIXNE010000002">
    <property type="protein sequence ID" value="MCA6074710.1"/>
    <property type="molecule type" value="Genomic_DNA"/>
</dbReference>
<dbReference type="EMBL" id="JAIXNE010000004">
    <property type="protein sequence ID" value="MCA6077015.1"/>
    <property type="molecule type" value="Genomic_DNA"/>
</dbReference>
<protein>
    <submittedName>
        <fullName evidence="4">UBP-type zinc finger domain-containing protein</fullName>
    </submittedName>
</protein>
<evidence type="ECO:0000259" key="1">
    <source>
        <dbReference type="PROSITE" id="PS50271"/>
    </source>
</evidence>
<proteinExistence type="predicted"/>
<dbReference type="Proteomes" id="UP001139409">
    <property type="component" value="Unassembled WGS sequence"/>
</dbReference>
<dbReference type="PROSITE" id="PS00028">
    <property type="entry name" value="ZINC_FINGER_C2H2_1"/>
    <property type="match status" value="1"/>
</dbReference>
<accession>A0A9X1KYE4</accession>
<dbReference type="PROSITE" id="PS50271">
    <property type="entry name" value="ZF_UBP"/>
    <property type="match status" value="1"/>
</dbReference>
<keyword evidence="5" id="KW-1185">Reference proteome</keyword>
<name>A0A9X1KYE4_9BACT</name>
<dbReference type="InterPro" id="IPR013087">
    <property type="entry name" value="Znf_C2H2_type"/>
</dbReference>
<sequence length="92" mass="10620">MPLKTVLCGHLKDLKVIPPDKDYCEECLPSGDEWVHLRKCQVCGQTLCCDSSVNQHARKHFDSTGHEVIISAEPNEHWSYCYVDKYYNMNAF</sequence>
<dbReference type="InterPro" id="IPR001607">
    <property type="entry name" value="Znf_UBP"/>
</dbReference>
<dbReference type="GO" id="GO:0008270">
    <property type="term" value="F:zinc ion binding"/>
    <property type="evidence" value="ECO:0007669"/>
    <property type="project" value="InterPro"/>
</dbReference>
<dbReference type="Gene3D" id="3.30.40.10">
    <property type="entry name" value="Zinc/RING finger domain, C3HC4 (zinc finger)"/>
    <property type="match status" value="1"/>
</dbReference>
<dbReference type="AlphaFoldDB" id="A0A9X1KYE4"/>
<evidence type="ECO:0000313" key="2">
    <source>
        <dbReference type="EMBL" id="MCA6074710.1"/>
    </source>
</evidence>
<dbReference type="EMBL" id="JAIXNE010000003">
    <property type="protein sequence ID" value="MCA6075887.1"/>
    <property type="molecule type" value="Genomic_DNA"/>
</dbReference>
<dbReference type="RefSeq" id="WP_225697823.1">
    <property type="nucleotide sequence ID" value="NZ_JAIXNE010000002.1"/>
</dbReference>
<reference evidence="4" key="1">
    <citation type="submission" date="2021-09" db="EMBL/GenBank/DDBJ databases">
        <title>Fulvivirga sp. isolated from coastal sediment.</title>
        <authorList>
            <person name="Yu H."/>
        </authorList>
    </citation>
    <scope>NUCLEOTIDE SEQUENCE</scope>
    <source>
        <strain evidence="4">1062</strain>
    </source>
</reference>
<organism evidence="4 5">
    <name type="scientific">Fulvivirga sedimenti</name>
    <dbReference type="NCBI Taxonomy" id="2879465"/>
    <lineage>
        <taxon>Bacteria</taxon>
        <taxon>Pseudomonadati</taxon>
        <taxon>Bacteroidota</taxon>
        <taxon>Cytophagia</taxon>
        <taxon>Cytophagales</taxon>
        <taxon>Fulvivirgaceae</taxon>
        <taxon>Fulvivirga</taxon>
    </lineage>
</organism>
<gene>
    <name evidence="2" type="ORF">LDX50_07500</name>
    <name evidence="3" type="ORF">LDX50_13470</name>
    <name evidence="4" type="ORF">LDX50_19190</name>
</gene>
<evidence type="ECO:0000313" key="5">
    <source>
        <dbReference type="Proteomes" id="UP001139409"/>
    </source>
</evidence>
<dbReference type="InterPro" id="IPR013083">
    <property type="entry name" value="Znf_RING/FYVE/PHD"/>
</dbReference>
<dbReference type="Pfam" id="PF02148">
    <property type="entry name" value="zf-UBP"/>
    <property type="match status" value="1"/>
</dbReference>
<comment type="caution">
    <text evidence="4">The sequence shown here is derived from an EMBL/GenBank/DDBJ whole genome shotgun (WGS) entry which is preliminary data.</text>
</comment>